<proteinExistence type="predicted"/>
<accession>A0ABW7GQ36</accession>
<evidence type="ECO:0000313" key="2">
    <source>
        <dbReference type="Proteomes" id="UP001606302"/>
    </source>
</evidence>
<gene>
    <name evidence="1" type="ORF">ACG04Q_20830</name>
</gene>
<dbReference type="RefSeq" id="WP_394417827.1">
    <property type="nucleotide sequence ID" value="NZ_JBIGHX010000008.1"/>
</dbReference>
<protein>
    <submittedName>
        <fullName evidence="1">Uncharacterized protein</fullName>
    </submittedName>
</protein>
<name>A0ABW7GQ36_9BURK</name>
<comment type="caution">
    <text evidence="1">The sequence shown here is derived from an EMBL/GenBank/DDBJ whole genome shotgun (WGS) entry which is preliminary data.</text>
</comment>
<sequence length="91" mass="10562">MLLDLNDPESILAWWRVFPERHDGLLEHKLRLSPEFAPAIREAQRRIAGSEELQGMLARSVTQRRVHEASQAERVSRMSSVEMLRRELVTA</sequence>
<keyword evidence="2" id="KW-1185">Reference proteome</keyword>
<dbReference type="Proteomes" id="UP001606302">
    <property type="component" value="Unassembled WGS sequence"/>
</dbReference>
<dbReference type="EMBL" id="JBIGHX010000008">
    <property type="protein sequence ID" value="MFG6464030.1"/>
    <property type="molecule type" value="Genomic_DNA"/>
</dbReference>
<reference evidence="1 2" key="1">
    <citation type="submission" date="2024-08" db="EMBL/GenBank/DDBJ databases">
        <authorList>
            <person name="Lu H."/>
        </authorList>
    </citation>
    <scope>NUCLEOTIDE SEQUENCE [LARGE SCALE GENOMIC DNA]</scope>
    <source>
        <strain evidence="1 2">DXS20W</strain>
    </source>
</reference>
<organism evidence="1 2">
    <name type="scientific">Pelomonas lactea</name>
    <dbReference type="NCBI Taxonomy" id="3299030"/>
    <lineage>
        <taxon>Bacteria</taxon>
        <taxon>Pseudomonadati</taxon>
        <taxon>Pseudomonadota</taxon>
        <taxon>Betaproteobacteria</taxon>
        <taxon>Burkholderiales</taxon>
        <taxon>Sphaerotilaceae</taxon>
        <taxon>Roseateles</taxon>
    </lineage>
</organism>
<evidence type="ECO:0000313" key="1">
    <source>
        <dbReference type="EMBL" id="MFG6464030.1"/>
    </source>
</evidence>